<dbReference type="EMBL" id="JADBGQ010000008">
    <property type="protein sequence ID" value="KAG5385343.1"/>
    <property type="molecule type" value="Genomic_DNA"/>
</dbReference>
<dbReference type="Proteomes" id="UP000823674">
    <property type="component" value="Chromosome A09"/>
</dbReference>
<comment type="caution">
    <text evidence="1">The sequence shown here is derived from an EMBL/GenBank/DDBJ whole genome shotgun (WGS) entry which is preliminary data.</text>
</comment>
<name>A0ABQ7LFP0_BRACM</name>
<evidence type="ECO:0000313" key="2">
    <source>
        <dbReference type="Proteomes" id="UP000823674"/>
    </source>
</evidence>
<accession>A0ABQ7LFP0</accession>
<sequence>MELDGDLDAMRALRSRSVRILVKGYDTSLHVDVVKSQLAKHFSSCGEVVFLSIPYVVQDGTPLPTDSAEEKALQLSGSEMGGRKIVATSTHEEFIKLTPRMAARLAEAKRTAASVIFSVTGYDISLLAADIKASLTNRFSSCREIVNFELYPMKYFPLTDQFVPSSSIFCFPPCNVQTIDC</sequence>
<evidence type="ECO:0000313" key="1">
    <source>
        <dbReference type="EMBL" id="KAG5385343.1"/>
    </source>
</evidence>
<protein>
    <recommendedName>
        <fullName evidence="3">RRM domain-containing protein</fullName>
    </recommendedName>
</protein>
<gene>
    <name evidence="1" type="primary">A09g514740.1_BraROA</name>
    <name evidence="1" type="ORF">IGI04_036813</name>
</gene>
<evidence type="ECO:0008006" key="3">
    <source>
        <dbReference type="Google" id="ProtNLM"/>
    </source>
</evidence>
<reference evidence="1 2" key="1">
    <citation type="submission" date="2021-03" db="EMBL/GenBank/DDBJ databases">
        <authorList>
            <person name="King G.J."/>
            <person name="Bancroft I."/>
            <person name="Baten A."/>
            <person name="Bloomfield J."/>
            <person name="Borpatragohain P."/>
            <person name="He Z."/>
            <person name="Irish N."/>
            <person name="Irwin J."/>
            <person name="Liu K."/>
            <person name="Mauleon R.P."/>
            <person name="Moore J."/>
            <person name="Morris R."/>
            <person name="Ostergaard L."/>
            <person name="Wang B."/>
            <person name="Wells R."/>
        </authorList>
    </citation>
    <scope>NUCLEOTIDE SEQUENCE [LARGE SCALE GENOMIC DNA]</scope>
    <source>
        <strain evidence="1">R-o-18</strain>
        <tissue evidence="1">Leaf</tissue>
    </source>
</reference>
<organism evidence="1 2">
    <name type="scientific">Brassica rapa subsp. trilocularis</name>
    <dbReference type="NCBI Taxonomy" id="1813537"/>
    <lineage>
        <taxon>Eukaryota</taxon>
        <taxon>Viridiplantae</taxon>
        <taxon>Streptophyta</taxon>
        <taxon>Embryophyta</taxon>
        <taxon>Tracheophyta</taxon>
        <taxon>Spermatophyta</taxon>
        <taxon>Magnoliopsida</taxon>
        <taxon>eudicotyledons</taxon>
        <taxon>Gunneridae</taxon>
        <taxon>Pentapetalae</taxon>
        <taxon>rosids</taxon>
        <taxon>malvids</taxon>
        <taxon>Brassicales</taxon>
        <taxon>Brassicaceae</taxon>
        <taxon>Brassiceae</taxon>
        <taxon>Brassica</taxon>
    </lineage>
</organism>
<keyword evidence="2" id="KW-1185">Reference proteome</keyword>
<proteinExistence type="predicted"/>